<keyword evidence="4 5" id="KW-0804">Transcription</keyword>
<dbReference type="SUPFAM" id="SSF46785">
    <property type="entry name" value="Winged helix' DNA-binding domain"/>
    <property type="match status" value="1"/>
</dbReference>
<dbReference type="NCBIfam" id="TIGR00331">
    <property type="entry name" value="hrcA"/>
    <property type="match status" value="1"/>
</dbReference>
<keyword evidence="1 5" id="KW-0678">Repressor</keyword>
<evidence type="ECO:0000259" key="6">
    <source>
        <dbReference type="Pfam" id="PF01628"/>
    </source>
</evidence>
<name>A0A449BIK9_9MOLU</name>
<accession>A0A449BIK9</accession>
<dbReference type="PANTHER" id="PTHR34824:SF1">
    <property type="entry name" value="HEAT-INDUCIBLE TRANSCRIPTION REPRESSOR HRCA"/>
    <property type="match status" value="1"/>
</dbReference>
<dbReference type="SUPFAM" id="SSF55781">
    <property type="entry name" value="GAF domain-like"/>
    <property type="match status" value="1"/>
</dbReference>
<evidence type="ECO:0000256" key="5">
    <source>
        <dbReference type="HAMAP-Rule" id="MF_00081"/>
    </source>
</evidence>
<dbReference type="Pfam" id="PF01628">
    <property type="entry name" value="HrcA"/>
    <property type="match status" value="1"/>
</dbReference>
<evidence type="ECO:0000256" key="4">
    <source>
        <dbReference type="ARBA" id="ARBA00023163"/>
    </source>
</evidence>
<dbReference type="InterPro" id="IPR036390">
    <property type="entry name" value="WH_DNA-bd_sf"/>
</dbReference>
<evidence type="ECO:0000256" key="3">
    <source>
        <dbReference type="ARBA" id="ARBA00023016"/>
    </source>
</evidence>
<dbReference type="Proteomes" id="UP000290909">
    <property type="component" value="Chromosome"/>
</dbReference>
<dbReference type="InterPro" id="IPR029016">
    <property type="entry name" value="GAF-like_dom_sf"/>
</dbReference>
<dbReference type="AlphaFoldDB" id="A0A449BIK9"/>
<evidence type="ECO:0000313" key="8">
    <source>
        <dbReference type="Proteomes" id="UP000290909"/>
    </source>
</evidence>
<dbReference type="KEGG" id="ahk:NCTC10172_00298"/>
<dbReference type="Gene3D" id="3.30.390.60">
    <property type="entry name" value="Heat-inducible transcription repressor hrca homolog, domain 3"/>
    <property type="match status" value="1"/>
</dbReference>
<protein>
    <recommendedName>
        <fullName evidence="5">Heat-inducible transcription repressor HrcA</fullName>
    </recommendedName>
</protein>
<sequence length="356" mass="40584">MLSNRQKLILKAIIDIHSDTAEPVGSKTLMNLPYLNFSSATLRYDMAILEDLGYLEKTHTSSGRIPSEKGYRYYVENLVTRDSEVAKVFPLVDQIFEQKSFTRDDAIQEALKLLSDLTNYTAVAVGPDVEQSKIKRIDFVPLGQTEAVILIVTDTGHVQHQQIRISGDMSMNELREVIKTLDELLKDRTISEAMGVLKEEYAQHELSRFMAYQAQLIDSFVQAFSKFASDKFYLSGMTNVFEQPEFNNVNHIKKFIDMLDRREIIKLIGSDDGLSIKFASDLEVIPMNHMTVVSVPYEVGDGEKGTIALLGPSRMAYKKIIPLLEYIAANLAKLYKNNKEWIKWKTTKMKSFKMIK</sequence>
<dbReference type="EMBL" id="LR215050">
    <property type="protein sequence ID" value="VEU82289.1"/>
    <property type="molecule type" value="Genomic_DNA"/>
</dbReference>
<comment type="function">
    <text evidence="5">Negative regulator of class I heat shock genes (grpE-dnaK-dnaJ and groELS operons). Prevents heat-shock induction of these operons.</text>
</comment>
<proteinExistence type="inferred from homology"/>
<evidence type="ECO:0000256" key="1">
    <source>
        <dbReference type="ARBA" id="ARBA00022491"/>
    </source>
</evidence>
<feature type="domain" description="Heat-inducible transcription repressor HrcA C-terminal" evidence="6">
    <location>
        <begin position="104"/>
        <end position="321"/>
    </location>
</feature>
<organism evidence="7 8">
    <name type="scientific">Acholeplasma hippikon</name>
    <dbReference type="NCBI Taxonomy" id="264636"/>
    <lineage>
        <taxon>Bacteria</taxon>
        <taxon>Bacillati</taxon>
        <taxon>Mycoplasmatota</taxon>
        <taxon>Mollicutes</taxon>
        <taxon>Acholeplasmatales</taxon>
        <taxon>Acholeplasmataceae</taxon>
        <taxon>Acholeplasma</taxon>
    </lineage>
</organism>
<dbReference type="Gene3D" id="3.30.450.40">
    <property type="match status" value="1"/>
</dbReference>
<keyword evidence="8" id="KW-1185">Reference proteome</keyword>
<evidence type="ECO:0000256" key="2">
    <source>
        <dbReference type="ARBA" id="ARBA00023015"/>
    </source>
</evidence>
<dbReference type="InterPro" id="IPR023120">
    <property type="entry name" value="WHTH_transcript_rep_HrcA_IDD"/>
</dbReference>
<gene>
    <name evidence="5 7" type="primary">hrcA</name>
    <name evidence="7" type="ORF">NCTC10172_00298</name>
</gene>
<comment type="similarity">
    <text evidence="5">Belongs to the HrcA family.</text>
</comment>
<keyword evidence="3 5" id="KW-0346">Stress response</keyword>
<dbReference type="HAMAP" id="MF_00081">
    <property type="entry name" value="HrcA"/>
    <property type="match status" value="1"/>
</dbReference>
<dbReference type="InterPro" id="IPR002571">
    <property type="entry name" value="HrcA"/>
</dbReference>
<dbReference type="Gene3D" id="1.10.10.10">
    <property type="entry name" value="Winged helix-like DNA-binding domain superfamily/Winged helix DNA-binding domain"/>
    <property type="match status" value="1"/>
</dbReference>
<dbReference type="InterPro" id="IPR021153">
    <property type="entry name" value="HrcA_C"/>
</dbReference>
<dbReference type="InterPro" id="IPR036388">
    <property type="entry name" value="WH-like_DNA-bd_sf"/>
</dbReference>
<dbReference type="PANTHER" id="PTHR34824">
    <property type="entry name" value="HEAT-INDUCIBLE TRANSCRIPTION REPRESSOR HRCA"/>
    <property type="match status" value="1"/>
</dbReference>
<dbReference type="STRING" id="1408416.GCA_000702765_01115"/>
<dbReference type="PIRSF" id="PIRSF005485">
    <property type="entry name" value="HrcA"/>
    <property type="match status" value="1"/>
</dbReference>
<dbReference type="GO" id="GO:0045892">
    <property type="term" value="P:negative regulation of DNA-templated transcription"/>
    <property type="evidence" value="ECO:0007669"/>
    <property type="project" value="UniProtKB-UniRule"/>
</dbReference>
<keyword evidence="2 5" id="KW-0805">Transcription regulation</keyword>
<evidence type="ECO:0000313" key="7">
    <source>
        <dbReference type="EMBL" id="VEU82289.1"/>
    </source>
</evidence>
<reference evidence="7 8" key="1">
    <citation type="submission" date="2019-01" db="EMBL/GenBank/DDBJ databases">
        <authorList>
            <consortium name="Pathogen Informatics"/>
        </authorList>
    </citation>
    <scope>NUCLEOTIDE SEQUENCE [LARGE SCALE GENOMIC DNA]</scope>
    <source>
        <strain evidence="7 8">NCTC10172</strain>
    </source>
</reference>
<dbReference type="GO" id="GO:0003677">
    <property type="term" value="F:DNA binding"/>
    <property type="evidence" value="ECO:0007669"/>
    <property type="project" value="InterPro"/>
</dbReference>